<evidence type="ECO:0000256" key="1">
    <source>
        <dbReference type="SAM" id="SignalP"/>
    </source>
</evidence>
<dbReference type="Gramene" id="MELO3C035639.2.1">
    <property type="protein sequence ID" value="MELO3C035639.2.1"/>
    <property type="gene ID" value="MELO3C035639.2"/>
</dbReference>
<sequence>MPPPAFLNLLLLSVQLRRTAAFNPFCLPLSTVDPNARPSFDPPPILLFFRSTPTHRRLQSLCVPLPAIDPNAIDRPRPLSGRLRSVVGLLVMELCRGGTKSSKTSCVSCVDVVDLCCGLNDFKLDLSWNGADEGERWSFDICDNYEQWRLKIRVAERWSMKGDEYHATNREDQWNFNKINVFHNSDVVDFELVVNVDSELYVVLGPLGSLVLVGTLVDLIHLQVLHDTDIGYVPHSHVHVHACKN</sequence>
<dbReference type="EnsemblPlants" id="MELO3C035639.2.1">
    <property type="protein sequence ID" value="MELO3C035639.2.1"/>
    <property type="gene ID" value="MELO3C035639.2"/>
</dbReference>
<evidence type="ECO:0000313" key="2">
    <source>
        <dbReference type="EnsemblPlants" id="MELO3C035639.2.1"/>
    </source>
</evidence>
<feature type="chain" id="PRO_5039902145" evidence="1">
    <location>
        <begin position="22"/>
        <end position="245"/>
    </location>
</feature>
<name>A0A9I9EM62_CUCME</name>
<dbReference type="AlphaFoldDB" id="A0A9I9EM62"/>
<organism evidence="2">
    <name type="scientific">Cucumis melo</name>
    <name type="common">Muskmelon</name>
    <dbReference type="NCBI Taxonomy" id="3656"/>
    <lineage>
        <taxon>Eukaryota</taxon>
        <taxon>Viridiplantae</taxon>
        <taxon>Streptophyta</taxon>
        <taxon>Embryophyta</taxon>
        <taxon>Tracheophyta</taxon>
        <taxon>Spermatophyta</taxon>
        <taxon>Magnoliopsida</taxon>
        <taxon>eudicotyledons</taxon>
        <taxon>Gunneridae</taxon>
        <taxon>Pentapetalae</taxon>
        <taxon>rosids</taxon>
        <taxon>fabids</taxon>
        <taxon>Cucurbitales</taxon>
        <taxon>Cucurbitaceae</taxon>
        <taxon>Benincaseae</taxon>
        <taxon>Cucumis</taxon>
    </lineage>
</organism>
<accession>A0A9I9EM62</accession>
<proteinExistence type="predicted"/>
<reference evidence="2" key="1">
    <citation type="submission" date="2023-03" db="UniProtKB">
        <authorList>
            <consortium name="EnsemblPlants"/>
        </authorList>
    </citation>
    <scope>IDENTIFICATION</scope>
</reference>
<protein>
    <submittedName>
        <fullName evidence="2">Uncharacterized protein</fullName>
    </submittedName>
</protein>
<feature type="signal peptide" evidence="1">
    <location>
        <begin position="1"/>
        <end position="21"/>
    </location>
</feature>
<keyword evidence="1" id="KW-0732">Signal</keyword>